<reference evidence="1" key="1">
    <citation type="submission" date="2021-01" db="EMBL/GenBank/DDBJ databases">
        <title>Genome characterization of three insect rhabdoviruses from Malaysia and Central Africa.</title>
        <authorList>
            <person name="Luo D."/>
            <person name="Zhou Z."/>
            <person name="Ge X."/>
            <person name="Shi Z."/>
            <person name="Bourhy H."/>
            <person name="Marc G."/>
            <person name="Dacheux L."/>
        </authorList>
    </citation>
    <scope>NUCLEOTIDE SEQUENCE</scope>
    <source>
        <strain evidence="1">0417RCA</strain>
    </source>
</reference>
<keyword evidence="2" id="KW-1185">Reference proteome</keyword>
<evidence type="ECO:0000313" key="2">
    <source>
        <dbReference type="Proteomes" id="UP000830446"/>
    </source>
</evidence>
<dbReference type="EMBL" id="MW491753">
    <property type="protein sequence ID" value="UAU42850.1"/>
    <property type="molecule type" value="Viral_cRNA"/>
</dbReference>
<evidence type="ECO:0000313" key="1">
    <source>
        <dbReference type="EMBL" id="UAU42850.1"/>
    </source>
</evidence>
<dbReference type="Proteomes" id="UP000830446">
    <property type="component" value="Segment"/>
</dbReference>
<dbReference type="RefSeq" id="YP_010800987.1">
    <property type="nucleotide sequence ID" value="NC_076931.1"/>
</dbReference>
<protein>
    <submittedName>
        <fullName evidence="1">Uncharacterized protein</fullName>
    </submittedName>
</protein>
<name>A0AAE9BMF1_9RHAB</name>
<proteinExistence type="predicted"/>
<organism evidence="1 2">
    <name type="scientific">Boteke virus</name>
    <dbReference type="NCBI Taxonomy" id="864698"/>
    <lineage>
        <taxon>Viruses</taxon>
        <taxon>Riboviria</taxon>
        <taxon>Orthornavirae</taxon>
        <taxon>Negarnaviricota</taxon>
        <taxon>Haploviricotina</taxon>
        <taxon>Monjiviricetes</taxon>
        <taxon>Mononegavirales</taxon>
        <taxon>Rhabdoviridae</taxon>
        <taxon>Alpharhabdovirinae</taxon>
        <taxon>Sunrhavirus</taxon>
        <taxon>Sunrhavirus boteke</taxon>
    </lineage>
</organism>
<gene>
    <name evidence="1" type="primary">U7</name>
</gene>
<dbReference type="KEGG" id="vg:80539659"/>
<dbReference type="GeneID" id="80539659"/>
<sequence length="84" mass="10259">MRRFWYINISLISYEKTMRTRDLIPLDMPGHLFKQFLIWRGINHVPGIHVVCDDFILDRSMIEEFNMTFNYRNNIKLFVFLGLF</sequence>
<accession>A0AAE9BMF1</accession>